<dbReference type="AlphaFoldDB" id="A0A9P3GLU2"/>
<feature type="compositionally biased region" description="Acidic residues" evidence="1">
    <location>
        <begin position="35"/>
        <end position="45"/>
    </location>
</feature>
<name>A0A9P3GLU2_9APHY</name>
<keyword evidence="3" id="KW-1185">Reference proteome</keyword>
<gene>
    <name evidence="2" type="ORF">PsYK624_133370</name>
</gene>
<evidence type="ECO:0000256" key="1">
    <source>
        <dbReference type="SAM" id="MobiDB-lite"/>
    </source>
</evidence>
<organism evidence="2 3">
    <name type="scientific">Phanerochaete sordida</name>
    <dbReference type="NCBI Taxonomy" id="48140"/>
    <lineage>
        <taxon>Eukaryota</taxon>
        <taxon>Fungi</taxon>
        <taxon>Dikarya</taxon>
        <taxon>Basidiomycota</taxon>
        <taxon>Agaricomycotina</taxon>
        <taxon>Agaricomycetes</taxon>
        <taxon>Polyporales</taxon>
        <taxon>Phanerochaetaceae</taxon>
        <taxon>Phanerochaete</taxon>
    </lineage>
</organism>
<dbReference type="Proteomes" id="UP000703269">
    <property type="component" value="Unassembled WGS sequence"/>
</dbReference>
<evidence type="ECO:0000313" key="3">
    <source>
        <dbReference type="Proteomes" id="UP000703269"/>
    </source>
</evidence>
<comment type="caution">
    <text evidence="2">The sequence shown here is derived from an EMBL/GenBank/DDBJ whole genome shotgun (WGS) entry which is preliminary data.</text>
</comment>
<dbReference type="EMBL" id="BPQB01000068">
    <property type="protein sequence ID" value="GJE97126.1"/>
    <property type="molecule type" value="Genomic_DNA"/>
</dbReference>
<sequence>MPGYSVPYVHSGDPGYAPPVLRAPSPTDSIGTDYGPDETTPDEESLTDAEFDLMCRQHLRLGDVRPDEMRANIDPILPKPKNVDEERLLYYQVMNGLRAQVRRLQEDHLFEQTVLRGSVVADERQPMSHDIDVILQSMMGTSTDSPARTPANIGQTPLPTHNDFLSSKAMPHFPDFPSPGLADTSLMFPEPTSGMIPQSSSTPAVGRRVTRNMTRTGHR</sequence>
<protein>
    <submittedName>
        <fullName evidence="2">Uncharacterized protein</fullName>
    </submittedName>
</protein>
<evidence type="ECO:0000313" key="2">
    <source>
        <dbReference type="EMBL" id="GJE97126.1"/>
    </source>
</evidence>
<reference evidence="2 3" key="1">
    <citation type="submission" date="2021-08" db="EMBL/GenBank/DDBJ databases">
        <title>Draft Genome Sequence of Phanerochaete sordida strain YK-624.</title>
        <authorList>
            <person name="Mori T."/>
            <person name="Dohra H."/>
            <person name="Suzuki T."/>
            <person name="Kawagishi H."/>
            <person name="Hirai H."/>
        </authorList>
    </citation>
    <scope>NUCLEOTIDE SEQUENCE [LARGE SCALE GENOMIC DNA]</scope>
    <source>
        <strain evidence="2 3">YK-624</strain>
    </source>
</reference>
<feature type="region of interest" description="Disordered" evidence="1">
    <location>
        <begin position="194"/>
        <end position="219"/>
    </location>
</feature>
<proteinExistence type="predicted"/>
<dbReference type="OrthoDB" id="3227715at2759"/>
<feature type="region of interest" description="Disordered" evidence="1">
    <location>
        <begin position="1"/>
        <end position="45"/>
    </location>
</feature>
<accession>A0A9P3GLU2</accession>